<dbReference type="Proteomes" id="UP000237271">
    <property type="component" value="Unassembled WGS sequence"/>
</dbReference>
<dbReference type="AlphaFoldDB" id="A0A2P4WY43"/>
<proteinExistence type="predicted"/>
<dbReference type="GO" id="GO:0005524">
    <property type="term" value="F:ATP binding"/>
    <property type="evidence" value="ECO:0007669"/>
    <property type="project" value="UniProtKB-KW"/>
</dbReference>
<gene>
    <name evidence="2" type="ORF">PHPALM_37157</name>
</gene>
<organism evidence="2 3">
    <name type="scientific">Phytophthora palmivora</name>
    <dbReference type="NCBI Taxonomy" id="4796"/>
    <lineage>
        <taxon>Eukaryota</taxon>
        <taxon>Sar</taxon>
        <taxon>Stramenopiles</taxon>
        <taxon>Oomycota</taxon>
        <taxon>Peronosporomycetes</taxon>
        <taxon>Peronosporales</taxon>
        <taxon>Peronosporaceae</taxon>
        <taxon>Phytophthora</taxon>
    </lineage>
</organism>
<protein>
    <submittedName>
        <fullName evidence="2">ATP-binding cassette (ABC) Superfamily</fullName>
    </submittedName>
</protein>
<name>A0A2P4WY43_9STRA</name>
<feature type="region of interest" description="Disordered" evidence="1">
    <location>
        <begin position="109"/>
        <end position="132"/>
    </location>
</feature>
<keyword evidence="3" id="KW-1185">Reference proteome</keyword>
<sequence>MSDESLFVNDVAAARCVVLALHRFPLKEFTSPRKKPEGPGGLFPPKNTTTASQAEDLLWRWASFKNFTLQELKELREDRLLSYGLDQRDHRIEFAHLIAKRQLHSVMEGLSQQSKPSAHDERASSRQPGAGLSAPMSAAALRRFHLHGSGVLRSDQVGQEKPPHALCMRLLLSLILLDPQLRIGTLWDPFRATKFVDFENTCTRSILPLGWDLVVSLAPMLAGQSP</sequence>
<accession>A0A2P4WY43</accession>
<evidence type="ECO:0000313" key="3">
    <source>
        <dbReference type="Proteomes" id="UP000237271"/>
    </source>
</evidence>
<comment type="caution">
    <text evidence="2">The sequence shown here is derived from an EMBL/GenBank/DDBJ whole genome shotgun (WGS) entry which is preliminary data.</text>
</comment>
<keyword evidence="2" id="KW-0547">Nucleotide-binding</keyword>
<dbReference type="EMBL" id="NCKW01020310">
    <property type="protein sequence ID" value="POM58225.1"/>
    <property type="molecule type" value="Genomic_DNA"/>
</dbReference>
<evidence type="ECO:0000313" key="2">
    <source>
        <dbReference type="EMBL" id="POM58225.1"/>
    </source>
</evidence>
<evidence type="ECO:0000256" key="1">
    <source>
        <dbReference type="SAM" id="MobiDB-lite"/>
    </source>
</evidence>
<keyword evidence="2" id="KW-0067">ATP-binding</keyword>
<reference evidence="2 3" key="1">
    <citation type="journal article" date="2017" name="Genome Biol. Evol.">
        <title>Phytophthora megakarya and P. palmivora, closely related causal agents of cacao black pod rot, underwent increases in genome sizes and gene numbers by different mechanisms.</title>
        <authorList>
            <person name="Ali S.S."/>
            <person name="Shao J."/>
            <person name="Lary D.J."/>
            <person name="Kronmiller B."/>
            <person name="Shen D."/>
            <person name="Strem M.D."/>
            <person name="Amoako-Attah I."/>
            <person name="Akrofi A.Y."/>
            <person name="Begoude B.A."/>
            <person name="Ten Hoopen G.M."/>
            <person name="Coulibaly K."/>
            <person name="Kebe B.I."/>
            <person name="Melnick R.L."/>
            <person name="Guiltinan M.J."/>
            <person name="Tyler B.M."/>
            <person name="Meinhardt L.W."/>
            <person name="Bailey B.A."/>
        </authorList>
    </citation>
    <scope>NUCLEOTIDE SEQUENCE [LARGE SCALE GENOMIC DNA]</scope>
    <source>
        <strain evidence="3">sbr112.9</strain>
    </source>
</reference>
<feature type="region of interest" description="Disordered" evidence="1">
    <location>
        <begin position="29"/>
        <end position="49"/>
    </location>
</feature>
<dbReference type="OrthoDB" id="126917at2759"/>